<accession>A0A493TS43</accession>
<sequence>MSDYEISVEELNDLLANGSGCYSLPSAHSNEVVPRIHVGNACVRKSAINQKKSFTENVVASRFIAKNITKLQRLGITHVLNAAEGKSFMHVNTNAEFYEGTGIRYHGIKANDTQEFNLSRYFEEAADFIEKALSQKDGWQVFKNDATEIIPEITENTETPMEQAYSNNNTMNQAKHGGRHIQQAPDPNDASDFSCREMRTTRYLTEGPCRSIKPVKELVCSGQCVPSHLLPNSIGRGKWWRQNALDYRCIPAHTRTQRIQMACPEEETRTYKFRAVTACKCKRYTRFHNQSELKDFGKETARPQKNKKPRLSRARSSKSNQHELENAY</sequence>
<comment type="caution">
    <text evidence="12">Lacks conserved residue(s) required for the propagation of feature annotation.</text>
</comment>
<protein>
    <recommendedName>
        <fullName evidence="5">Sclerostin</fullName>
    </recommendedName>
</protein>
<dbReference type="STRING" id="8840.ENSAPLP00000028420"/>
<gene>
    <name evidence="15" type="primary">SOST</name>
</gene>
<evidence type="ECO:0000256" key="12">
    <source>
        <dbReference type="PROSITE-ProRule" id="PRU00039"/>
    </source>
</evidence>
<dbReference type="GO" id="GO:0008201">
    <property type="term" value="F:heparin binding"/>
    <property type="evidence" value="ECO:0007669"/>
    <property type="project" value="UniProtKB-KW"/>
</dbReference>
<reference evidence="15 16" key="1">
    <citation type="submission" date="2017-10" db="EMBL/GenBank/DDBJ databases">
        <title>A new Pekin duck reference genome.</title>
        <authorList>
            <person name="Hou Z.-C."/>
            <person name="Zhou Z.-K."/>
            <person name="Zhu F."/>
            <person name="Hou S.-S."/>
        </authorList>
    </citation>
    <scope>NUCLEOTIDE SEQUENCE [LARGE SCALE GENOMIC DNA]</scope>
</reference>
<keyword evidence="9" id="KW-0732">Signal</keyword>
<dbReference type="Pfam" id="PF05463">
    <property type="entry name" value="Sclerostin"/>
    <property type="match status" value="1"/>
</dbReference>
<evidence type="ECO:0000313" key="16">
    <source>
        <dbReference type="Proteomes" id="UP000016666"/>
    </source>
</evidence>
<evidence type="ECO:0000313" key="15">
    <source>
        <dbReference type="Ensembl" id="ENSAPLP00000028420.1"/>
    </source>
</evidence>
<evidence type="ECO:0000256" key="8">
    <source>
        <dbReference type="ARBA" id="ARBA00022687"/>
    </source>
</evidence>
<dbReference type="Proteomes" id="UP000016666">
    <property type="component" value="Chromosome 28"/>
</dbReference>
<dbReference type="GO" id="GO:0030178">
    <property type="term" value="P:negative regulation of Wnt signaling pathway"/>
    <property type="evidence" value="ECO:0007669"/>
    <property type="project" value="TreeGrafter"/>
</dbReference>
<comment type="subunit">
    <text evidence="4">Interacts with LRP4 (via the extracellular domain); the interaction facilitates the inhibition of Wnt signaling. Interacts with LRP5 (via the first two YWTD-EGF repeat domains); the interaction inhibits Wnt-mediated signaling. Interacts with LRP6.</text>
</comment>
<evidence type="ECO:0000256" key="11">
    <source>
        <dbReference type="ARBA" id="ARBA00023180"/>
    </source>
</evidence>
<reference evidence="15" key="2">
    <citation type="submission" date="2025-08" db="UniProtKB">
        <authorList>
            <consortium name="Ensembl"/>
        </authorList>
    </citation>
    <scope>IDENTIFICATION</scope>
</reference>
<organism evidence="15 16">
    <name type="scientific">Anas platyrhynchos platyrhynchos</name>
    <name type="common">Northern mallard</name>
    <dbReference type="NCBI Taxonomy" id="8840"/>
    <lineage>
        <taxon>Eukaryota</taxon>
        <taxon>Metazoa</taxon>
        <taxon>Chordata</taxon>
        <taxon>Craniata</taxon>
        <taxon>Vertebrata</taxon>
        <taxon>Euteleostomi</taxon>
        <taxon>Archelosauria</taxon>
        <taxon>Archosauria</taxon>
        <taxon>Dinosauria</taxon>
        <taxon>Saurischia</taxon>
        <taxon>Theropoda</taxon>
        <taxon>Coelurosauria</taxon>
        <taxon>Aves</taxon>
        <taxon>Neognathae</taxon>
        <taxon>Galloanserae</taxon>
        <taxon>Anseriformes</taxon>
        <taxon>Anatidae</taxon>
        <taxon>Anatinae</taxon>
        <taxon>Anas</taxon>
    </lineage>
</organism>
<evidence type="ECO:0000256" key="1">
    <source>
        <dbReference type="ARBA" id="ARBA00002193"/>
    </source>
</evidence>
<keyword evidence="10" id="KW-1015">Disulfide bond</keyword>
<evidence type="ECO:0000256" key="2">
    <source>
        <dbReference type="ARBA" id="ARBA00004613"/>
    </source>
</evidence>
<name>A0A493TS43_ANAPP</name>
<proteinExistence type="inferred from homology"/>
<evidence type="ECO:0000256" key="10">
    <source>
        <dbReference type="ARBA" id="ARBA00023157"/>
    </source>
</evidence>
<evidence type="ECO:0000256" key="9">
    <source>
        <dbReference type="ARBA" id="ARBA00022729"/>
    </source>
</evidence>
<dbReference type="PRINTS" id="PR01909">
    <property type="entry name" value="ADSPHPHTASEA"/>
</dbReference>
<evidence type="ECO:0000256" key="5">
    <source>
        <dbReference type="ARBA" id="ARBA00018019"/>
    </source>
</evidence>
<dbReference type="GO" id="GO:0030514">
    <property type="term" value="P:negative regulation of BMP signaling pathway"/>
    <property type="evidence" value="ECO:0007669"/>
    <property type="project" value="TreeGrafter"/>
</dbReference>
<evidence type="ECO:0000256" key="4">
    <source>
        <dbReference type="ARBA" id="ARBA00011121"/>
    </source>
</evidence>
<dbReference type="Ensembl" id="ENSAPLT00000026348.1">
    <property type="protein sequence ID" value="ENSAPLP00000028420.1"/>
    <property type="gene ID" value="ENSAPLG00000025210.1"/>
</dbReference>
<dbReference type="Gene3D" id="2.10.90.10">
    <property type="entry name" value="Cystine-knot cytokines"/>
    <property type="match status" value="1"/>
</dbReference>
<evidence type="ECO:0000256" key="7">
    <source>
        <dbReference type="ARBA" id="ARBA00022674"/>
    </source>
</evidence>
<reference evidence="15" key="3">
    <citation type="submission" date="2025-09" db="UniProtKB">
        <authorList>
            <consortium name="Ensembl"/>
        </authorList>
    </citation>
    <scope>IDENTIFICATION</scope>
</reference>
<dbReference type="Gene3D" id="3.90.190.10">
    <property type="entry name" value="Protein tyrosine phosphatase superfamily"/>
    <property type="match status" value="1"/>
</dbReference>
<dbReference type="InterPro" id="IPR006207">
    <property type="entry name" value="Cys_knot_C"/>
</dbReference>
<evidence type="ECO:0000256" key="3">
    <source>
        <dbReference type="ARBA" id="ARBA00007850"/>
    </source>
</evidence>
<dbReference type="PANTHER" id="PTHR14903">
    <property type="entry name" value="SCLEROSTIN-RELATED"/>
    <property type="match status" value="1"/>
</dbReference>
<evidence type="ECO:0000256" key="6">
    <source>
        <dbReference type="ARBA" id="ARBA00022525"/>
    </source>
</evidence>
<dbReference type="GO" id="GO:0016055">
    <property type="term" value="P:Wnt signaling pathway"/>
    <property type="evidence" value="ECO:0007669"/>
    <property type="project" value="UniProtKB-KW"/>
</dbReference>
<dbReference type="InterPro" id="IPR029021">
    <property type="entry name" value="Prot-tyrosine_phosphatase-like"/>
</dbReference>
<feature type="compositionally biased region" description="Basic residues" evidence="13">
    <location>
        <begin position="304"/>
        <end position="316"/>
    </location>
</feature>
<dbReference type="PROSITE" id="PS01225">
    <property type="entry name" value="CTCK_2"/>
    <property type="match status" value="1"/>
</dbReference>
<dbReference type="GO" id="GO:0001503">
    <property type="term" value="P:ossification"/>
    <property type="evidence" value="ECO:0007669"/>
    <property type="project" value="TreeGrafter"/>
</dbReference>
<dbReference type="GO" id="GO:0008138">
    <property type="term" value="F:protein tyrosine/serine/threonine phosphatase activity"/>
    <property type="evidence" value="ECO:0007669"/>
    <property type="project" value="InterPro"/>
</dbReference>
<dbReference type="GeneTree" id="ENSGT00390000014900"/>
<keyword evidence="7" id="KW-0358">Heparin-binding</keyword>
<evidence type="ECO:0000256" key="13">
    <source>
        <dbReference type="SAM" id="MobiDB-lite"/>
    </source>
</evidence>
<keyword evidence="16" id="KW-1185">Reference proteome</keyword>
<feature type="region of interest" description="Disordered" evidence="13">
    <location>
        <begin position="294"/>
        <end position="328"/>
    </location>
</feature>
<dbReference type="GO" id="GO:0005615">
    <property type="term" value="C:extracellular space"/>
    <property type="evidence" value="ECO:0007669"/>
    <property type="project" value="InterPro"/>
</dbReference>
<dbReference type="PANTHER" id="PTHR14903:SF4">
    <property type="entry name" value="SCLEROSTIN"/>
    <property type="match status" value="1"/>
</dbReference>
<feature type="domain" description="CTCK" evidence="14">
    <location>
        <begin position="195"/>
        <end position="286"/>
    </location>
</feature>
<dbReference type="AlphaFoldDB" id="A0A493TS43"/>
<comment type="similarity">
    <text evidence="3">Belongs to the sclerostin family.</text>
</comment>
<dbReference type="InterPro" id="IPR008835">
    <property type="entry name" value="Sclerostin/SOSTDC1"/>
</dbReference>
<dbReference type="GO" id="GO:0036122">
    <property type="term" value="F:BMP binding"/>
    <property type="evidence" value="ECO:0007669"/>
    <property type="project" value="TreeGrafter"/>
</dbReference>
<keyword evidence="11" id="KW-0325">Glycoprotein</keyword>
<comment type="function">
    <text evidence="1">Negative regulator of bone growth that acts through inhibition of Wnt signaling and bone formation.</text>
</comment>
<keyword evidence="8" id="KW-0879">Wnt signaling pathway</keyword>
<evidence type="ECO:0000259" key="14">
    <source>
        <dbReference type="PROSITE" id="PS01225"/>
    </source>
</evidence>
<keyword evidence="6" id="KW-0964">Secreted</keyword>
<comment type="subcellular location">
    <subcellularLocation>
        <location evidence="2">Secreted</location>
    </subcellularLocation>
</comment>
<dbReference type="InterPro" id="IPR029034">
    <property type="entry name" value="Cystine-knot_cytokine"/>
</dbReference>
<dbReference type="InterPro" id="IPR020405">
    <property type="entry name" value="Atypical_DUSP_subfamA"/>
</dbReference>
<dbReference type="SUPFAM" id="SSF52799">
    <property type="entry name" value="(Phosphotyrosine protein) phosphatases II"/>
    <property type="match status" value="1"/>
</dbReference>